<dbReference type="EMBL" id="AMEQ01000027">
    <property type="protein sequence ID" value="EKY01267.1"/>
    <property type="molecule type" value="Genomic_DNA"/>
</dbReference>
<evidence type="ECO:0000313" key="2">
    <source>
        <dbReference type="Proteomes" id="UP000010408"/>
    </source>
</evidence>
<dbReference type="Proteomes" id="UP000010408">
    <property type="component" value="Unassembled WGS sequence"/>
</dbReference>
<reference evidence="1 2" key="1">
    <citation type="submission" date="2012-05" db="EMBL/GenBank/DDBJ databases">
        <authorList>
            <person name="Weinstock G."/>
            <person name="Sodergren E."/>
            <person name="Lobos E.A."/>
            <person name="Fulton L."/>
            <person name="Fulton R."/>
            <person name="Courtney L."/>
            <person name="Fronick C."/>
            <person name="O'Laughlin M."/>
            <person name="Godfrey J."/>
            <person name="Wilson R.M."/>
            <person name="Miner T."/>
            <person name="Farmer C."/>
            <person name="Delehaunty K."/>
            <person name="Cordes M."/>
            <person name="Minx P."/>
            <person name="Tomlinson C."/>
            <person name="Chen J."/>
            <person name="Wollam A."/>
            <person name="Pepin K.H."/>
            <person name="Bhonagiri V."/>
            <person name="Zhang X."/>
            <person name="Suruliraj S."/>
            <person name="Warren W."/>
            <person name="Mitreva M."/>
            <person name="Mardis E.R."/>
            <person name="Wilson R.K."/>
        </authorList>
    </citation>
    <scope>NUCLEOTIDE SEQUENCE [LARGE SCALE GENOMIC DNA]</scope>
    <source>
        <strain evidence="1 2">F0037</strain>
    </source>
</reference>
<gene>
    <name evidence="1" type="ORF">HMPREF9134_00985</name>
</gene>
<proteinExistence type="predicted"/>
<accession>L1NDI4</accession>
<dbReference type="AlphaFoldDB" id="L1NDI4"/>
<sequence>MATITYDRSTSPPIIGNFMSSLTSGTEILIQLVHPLTKSLSLAFSLQLTR</sequence>
<comment type="caution">
    <text evidence="1">The sequence shown here is derived from an EMBL/GenBank/DDBJ whole genome shotgun (WGS) entry which is preliminary data.</text>
</comment>
<name>L1NDI4_9PORP</name>
<evidence type="ECO:0000313" key="1">
    <source>
        <dbReference type="EMBL" id="EKY01267.1"/>
    </source>
</evidence>
<dbReference type="HOGENOM" id="CLU_3121070_0_0_10"/>
<protein>
    <submittedName>
        <fullName evidence="1">Uncharacterized protein</fullName>
    </submittedName>
</protein>
<organism evidence="1 2">
    <name type="scientific">Porphyromonas catoniae F0037</name>
    <dbReference type="NCBI Taxonomy" id="1127696"/>
    <lineage>
        <taxon>Bacteria</taxon>
        <taxon>Pseudomonadati</taxon>
        <taxon>Bacteroidota</taxon>
        <taxon>Bacteroidia</taxon>
        <taxon>Bacteroidales</taxon>
        <taxon>Porphyromonadaceae</taxon>
        <taxon>Porphyromonas</taxon>
    </lineage>
</organism>
<dbReference type="STRING" id="1127696.HMPREF9134_00985"/>